<dbReference type="Pfam" id="PF04542">
    <property type="entry name" value="Sigma70_r2"/>
    <property type="match status" value="1"/>
</dbReference>
<evidence type="ECO:0000313" key="4">
    <source>
        <dbReference type="EMBL" id="MCA6075527.1"/>
    </source>
</evidence>
<dbReference type="InterPro" id="IPR014284">
    <property type="entry name" value="RNA_pol_sigma-70_dom"/>
</dbReference>
<sequence>MSNNQQLDHLFRHQYGKMVSLLAKIFGLEHLDTIEDAVQDTFITAFRSWPNQYPDNPEGWLYKAAKNRMLDILRKRASEQKRFPKVIPDFENQSETDLILENEVSDSQLRMIFTACNPRLDTRDQLAFSLKTISGFSEKEIASALLLKQETVKKRLQRARKTIQAEQIAFEIPEGSSLPHRLDRVHDVIYLIFNEGFHSGKKELLIREELCGEALRLSKMLLTNSYTSTAASHALFALLCFHSARLRSKTNADHEVISLREQDRTAWYRPLIELGHSAMNKAVETEELSRFHYEAAIASEHLKAPTYEETDWSRLLMWYERLDAVYSSPLNHLNMAIIHIQLEQFTEAMNILQKIEPEELEQRRYLYHGLLAEYYFRQGIYEKARSQIDIAIEKVNNNSEKNFLTKKRDKILAAIQQA</sequence>
<dbReference type="Pfam" id="PF20239">
    <property type="entry name" value="DUF6596"/>
    <property type="match status" value="1"/>
</dbReference>
<dbReference type="InterPro" id="IPR036388">
    <property type="entry name" value="WH-like_DNA-bd_sf"/>
</dbReference>
<dbReference type="Gene3D" id="1.10.1740.10">
    <property type="match status" value="1"/>
</dbReference>
<dbReference type="InterPro" id="IPR013324">
    <property type="entry name" value="RNA_pol_sigma_r3/r4-like"/>
</dbReference>
<dbReference type="RefSeq" id="WP_225698627.1">
    <property type="nucleotide sequence ID" value="NZ_JAIXNE010000002.1"/>
</dbReference>
<evidence type="ECO:0000259" key="3">
    <source>
        <dbReference type="Pfam" id="PF20239"/>
    </source>
</evidence>
<dbReference type="GO" id="GO:0016987">
    <property type="term" value="F:sigma factor activity"/>
    <property type="evidence" value="ECO:0007669"/>
    <property type="project" value="InterPro"/>
</dbReference>
<feature type="domain" description="RNA polymerase sigma-70 region 2" evidence="1">
    <location>
        <begin position="11"/>
        <end position="77"/>
    </location>
</feature>
<evidence type="ECO:0000259" key="1">
    <source>
        <dbReference type="Pfam" id="PF04542"/>
    </source>
</evidence>
<name>A0A9X1HR02_9BACT</name>
<dbReference type="Proteomes" id="UP001139409">
    <property type="component" value="Unassembled WGS sequence"/>
</dbReference>
<reference evidence="5" key="1">
    <citation type="submission" date="2021-09" db="EMBL/GenBank/DDBJ databases">
        <title>Fulvivirga sp. isolated from coastal sediment.</title>
        <authorList>
            <person name="Yu H."/>
        </authorList>
    </citation>
    <scope>NUCLEOTIDE SEQUENCE</scope>
    <source>
        <strain evidence="5">1062</strain>
    </source>
</reference>
<dbReference type="EMBL" id="JAIXNE010000004">
    <property type="protein sequence ID" value="MCA6077832.1"/>
    <property type="molecule type" value="Genomic_DNA"/>
</dbReference>
<dbReference type="EMBL" id="JAIXNE010000003">
    <property type="protein sequence ID" value="MCA6076704.1"/>
    <property type="molecule type" value="Genomic_DNA"/>
</dbReference>
<dbReference type="EMBL" id="JAIXNE010000002">
    <property type="protein sequence ID" value="MCA6075527.1"/>
    <property type="molecule type" value="Genomic_DNA"/>
</dbReference>
<evidence type="ECO:0000313" key="6">
    <source>
        <dbReference type="EMBL" id="MCA6077832.1"/>
    </source>
</evidence>
<dbReference type="InterPro" id="IPR007627">
    <property type="entry name" value="RNA_pol_sigma70_r2"/>
</dbReference>
<comment type="caution">
    <text evidence="5">The sequence shown here is derived from an EMBL/GenBank/DDBJ whole genome shotgun (WGS) entry which is preliminary data.</text>
</comment>
<dbReference type="GO" id="GO:0006352">
    <property type="term" value="P:DNA-templated transcription initiation"/>
    <property type="evidence" value="ECO:0007669"/>
    <property type="project" value="InterPro"/>
</dbReference>
<dbReference type="Pfam" id="PF08281">
    <property type="entry name" value="Sigma70_r4_2"/>
    <property type="match status" value="1"/>
</dbReference>
<dbReference type="InterPro" id="IPR013325">
    <property type="entry name" value="RNA_pol_sigma_r2"/>
</dbReference>
<feature type="domain" description="DUF6596" evidence="3">
    <location>
        <begin position="181"/>
        <end position="282"/>
    </location>
</feature>
<gene>
    <name evidence="4" type="ORF">LDX50_11660</name>
    <name evidence="5" type="ORF">LDX50_17630</name>
    <name evidence="6" type="ORF">LDX50_23350</name>
</gene>
<dbReference type="PANTHER" id="PTHR47756">
    <property type="entry name" value="BLL6612 PROTEIN-RELATED"/>
    <property type="match status" value="1"/>
</dbReference>
<evidence type="ECO:0000313" key="7">
    <source>
        <dbReference type="Proteomes" id="UP001139409"/>
    </source>
</evidence>
<dbReference type="InterPro" id="IPR013249">
    <property type="entry name" value="RNA_pol_sigma70_r4_t2"/>
</dbReference>
<feature type="domain" description="RNA polymerase sigma factor 70 region 4 type 2" evidence="2">
    <location>
        <begin position="116"/>
        <end position="162"/>
    </location>
</feature>
<protein>
    <submittedName>
        <fullName evidence="5">Sigma-70 family RNA polymerase sigma factor</fullName>
    </submittedName>
</protein>
<dbReference type="PANTHER" id="PTHR47756:SF2">
    <property type="entry name" value="BLL6612 PROTEIN"/>
    <property type="match status" value="1"/>
</dbReference>
<organism evidence="5 7">
    <name type="scientific">Fulvivirga sedimenti</name>
    <dbReference type="NCBI Taxonomy" id="2879465"/>
    <lineage>
        <taxon>Bacteria</taxon>
        <taxon>Pseudomonadati</taxon>
        <taxon>Bacteroidota</taxon>
        <taxon>Cytophagia</taxon>
        <taxon>Cytophagales</taxon>
        <taxon>Fulvivirgaceae</taxon>
        <taxon>Fulvivirga</taxon>
    </lineage>
</organism>
<dbReference type="SUPFAM" id="SSF88946">
    <property type="entry name" value="Sigma2 domain of RNA polymerase sigma factors"/>
    <property type="match status" value="1"/>
</dbReference>
<dbReference type="NCBIfam" id="TIGR02937">
    <property type="entry name" value="sigma70-ECF"/>
    <property type="match status" value="1"/>
</dbReference>
<dbReference type="SUPFAM" id="SSF48452">
    <property type="entry name" value="TPR-like"/>
    <property type="match status" value="1"/>
</dbReference>
<dbReference type="GO" id="GO:0003677">
    <property type="term" value="F:DNA binding"/>
    <property type="evidence" value="ECO:0007669"/>
    <property type="project" value="InterPro"/>
</dbReference>
<dbReference type="InterPro" id="IPR046531">
    <property type="entry name" value="DUF6596"/>
</dbReference>
<keyword evidence="7" id="KW-1185">Reference proteome</keyword>
<accession>A0A9X1HR02</accession>
<dbReference type="Gene3D" id="1.25.40.10">
    <property type="entry name" value="Tetratricopeptide repeat domain"/>
    <property type="match status" value="1"/>
</dbReference>
<evidence type="ECO:0000313" key="5">
    <source>
        <dbReference type="EMBL" id="MCA6076704.1"/>
    </source>
</evidence>
<dbReference type="AlphaFoldDB" id="A0A9X1HR02"/>
<dbReference type="Gene3D" id="1.10.10.10">
    <property type="entry name" value="Winged helix-like DNA-binding domain superfamily/Winged helix DNA-binding domain"/>
    <property type="match status" value="1"/>
</dbReference>
<dbReference type="InterPro" id="IPR011990">
    <property type="entry name" value="TPR-like_helical_dom_sf"/>
</dbReference>
<proteinExistence type="predicted"/>
<dbReference type="SUPFAM" id="SSF88659">
    <property type="entry name" value="Sigma3 and sigma4 domains of RNA polymerase sigma factors"/>
    <property type="match status" value="1"/>
</dbReference>
<evidence type="ECO:0000259" key="2">
    <source>
        <dbReference type="Pfam" id="PF08281"/>
    </source>
</evidence>